<name>A0A8B0LP82_9VIRU</name>
<proteinExistence type="predicted"/>
<organism evidence="1">
    <name type="scientific">uncultured archaeal virus</name>
    <dbReference type="NCBI Taxonomy" id="1960247"/>
    <lineage>
        <taxon>Viruses</taxon>
        <taxon>environmental samples</taxon>
    </lineage>
</organism>
<reference evidence="1" key="1">
    <citation type="submission" date="2021-01" db="EMBL/GenBank/DDBJ databases">
        <title>Lytic archaeal viruses infect abundant primary producers in Earth s crust.</title>
        <authorList>
            <person name="Rahlff J."/>
            <person name="Turzynski V."/>
            <person name="Esser S.P."/>
            <person name="Monsees I."/>
            <person name="Bornemann T.L.V."/>
            <person name="Figueroa-Gonzalez P.A."/>
            <person name="Schulz F."/>
            <person name="Woyke T."/>
            <person name="Klingl A."/>
            <person name="Moraru C."/>
            <person name="Probst A.J."/>
        </authorList>
    </citation>
    <scope>NUCLEOTIDE SEQUENCE</scope>
</reference>
<sequence length="275" mass="33461">MEFFKKNTIDKKIIDDKYYTRIKCVLSWAPINIKDKTIYEVRNMVKTERIKGIEDGKIRTKVFNYLCEVREKYLLEGRVRSSREEMAIRVKCCRDMSDLYSDVFDYTDWSMHDEEKDERDRYQFLIRIEKEDERRKQEDEIRKQIKQEDERKKQEDDVRIGAVRGRVQALNPHTGKWIRKIQERIKNKNRMNIDKEDYITNVYFNDFKDKLFTQLEIIKNSFDSTNLKIEVLTTTNTKIEEFICKEKMKERIIQYREELAAEANAIRTHIHDNVK</sequence>
<evidence type="ECO:0000313" key="1">
    <source>
        <dbReference type="EMBL" id="QTW05540.1"/>
    </source>
</evidence>
<dbReference type="EMBL" id="MW522971">
    <property type="protein sequence ID" value="QTW05540.1"/>
    <property type="molecule type" value="Genomic_DNA"/>
</dbReference>
<protein>
    <submittedName>
        <fullName evidence="1">Uncharacterized protein</fullName>
    </submittedName>
</protein>
<accession>A0A8B0LP82</accession>